<evidence type="ECO:0000256" key="1">
    <source>
        <dbReference type="SAM" id="Phobius"/>
    </source>
</evidence>
<feature type="transmembrane region" description="Helical" evidence="1">
    <location>
        <begin position="17"/>
        <end position="42"/>
    </location>
</feature>
<keyword evidence="1" id="KW-1133">Transmembrane helix</keyword>
<dbReference type="EMBL" id="DXCO01000015">
    <property type="protein sequence ID" value="HIY77796.1"/>
    <property type="molecule type" value="Genomic_DNA"/>
</dbReference>
<organism evidence="2 3">
    <name type="scientific">Candidatus Borkfalkia excrementavium</name>
    <dbReference type="NCBI Taxonomy" id="2838505"/>
    <lineage>
        <taxon>Bacteria</taxon>
        <taxon>Bacillati</taxon>
        <taxon>Bacillota</taxon>
        <taxon>Clostridia</taxon>
        <taxon>Christensenellales</taxon>
        <taxon>Christensenellaceae</taxon>
        <taxon>Candidatus Borkfalkia</taxon>
    </lineage>
</organism>
<feature type="transmembrane region" description="Helical" evidence="1">
    <location>
        <begin position="48"/>
        <end position="69"/>
    </location>
</feature>
<comment type="caution">
    <text evidence="2">The sequence shown here is derived from an EMBL/GenBank/DDBJ whole genome shotgun (WGS) entry which is preliminary data.</text>
</comment>
<evidence type="ECO:0000313" key="2">
    <source>
        <dbReference type="EMBL" id="HIY77796.1"/>
    </source>
</evidence>
<accession>A0A9D1Z6H9</accession>
<protein>
    <submittedName>
        <fullName evidence="2">Uncharacterized protein</fullName>
    </submittedName>
</protein>
<gene>
    <name evidence="2" type="ORF">H9728_02010</name>
</gene>
<keyword evidence="1" id="KW-0812">Transmembrane</keyword>
<reference evidence="2" key="2">
    <citation type="submission" date="2021-04" db="EMBL/GenBank/DDBJ databases">
        <authorList>
            <person name="Gilroy R."/>
        </authorList>
    </citation>
    <scope>NUCLEOTIDE SEQUENCE</scope>
    <source>
        <strain evidence="2">CHK199-9574</strain>
    </source>
</reference>
<proteinExistence type="predicted"/>
<reference evidence="2" key="1">
    <citation type="journal article" date="2021" name="PeerJ">
        <title>Extensive microbial diversity within the chicken gut microbiome revealed by metagenomics and culture.</title>
        <authorList>
            <person name="Gilroy R."/>
            <person name="Ravi A."/>
            <person name="Getino M."/>
            <person name="Pursley I."/>
            <person name="Horton D.L."/>
            <person name="Alikhan N.F."/>
            <person name="Baker D."/>
            <person name="Gharbi K."/>
            <person name="Hall N."/>
            <person name="Watson M."/>
            <person name="Adriaenssens E.M."/>
            <person name="Foster-Nyarko E."/>
            <person name="Jarju S."/>
            <person name="Secka A."/>
            <person name="Antonio M."/>
            <person name="Oren A."/>
            <person name="Chaudhuri R.R."/>
            <person name="La Ragione R."/>
            <person name="Hildebrand F."/>
            <person name="Pallen M.J."/>
        </authorList>
    </citation>
    <scope>NUCLEOTIDE SEQUENCE</scope>
    <source>
        <strain evidence="2">CHK199-9574</strain>
    </source>
</reference>
<feature type="transmembrane region" description="Helical" evidence="1">
    <location>
        <begin position="115"/>
        <end position="136"/>
    </location>
</feature>
<dbReference type="Proteomes" id="UP000824135">
    <property type="component" value="Unassembled WGS sequence"/>
</dbReference>
<name>A0A9D1Z6H9_9FIRM</name>
<evidence type="ECO:0000313" key="3">
    <source>
        <dbReference type="Proteomes" id="UP000824135"/>
    </source>
</evidence>
<sequence length="191" mass="21621">MNEETKQLIIKPFKDHYIAWVISICLLYIIACGIGIIISIAIGELIPWVAIGVGFIIYSAIVCLIAGIARLCYKGKLIVTSDEVIKIHGKKIQFQIKRENIVSICIRKVNPFLKLLVVISGFIGDLCTDLIFFRFYHAEIFEVRKFCGVIEQCSLSDEDDKDLQEFAESVTYKQAKKISEMLGIPFIVIKN</sequence>
<dbReference type="AlphaFoldDB" id="A0A9D1Z6H9"/>
<keyword evidence="1" id="KW-0472">Membrane</keyword>